<dbReference type="InterPro" id="IPR001279">
    <property type="entry name" value="Metallo-B-lactamas"/>
</dbReference>
<dbReference type="CDD" id="cd07710">
    <property type="entry name" value="arylsulfatase_Sdsa1-like_MBL-fold"/>
    <property type="match status" value="1"/>
</dbReference>
<name>A0ABN0YTA3_9ACTN</name>
<dbReference type="SUPFAM" id="SSF56281">
    <property type="entry name" value="Metallo-hydrolase/oxidoreductase"/>
    <property type="match status" value="1"/>
</dbReference>
<dbReference type="InterPro" id="IPR044097">
    <property type="entry name" value="Bds1/SdsA1_MBL-fold"/>
</dbReference>
<dbReference type="InterPro" id="IPR029229">
    <property type="entry name" value="Alkyl_sulf_C"/>
</dbReference>
<accession>A0ABN0YTA3</accession>
<keyword evidence="1" id="KW-0479">Metal-binding</keyword>
<evidence type="ECO:0000256" key="4">
    <source>
        <dbReference type="ARBA" id="ARBA00033751"/>
    </source>
</evidence>
<comment type="caution">
    <text evidence="6">The sequence shown here is derived from an EMBL/GenBank/DDBJ whole genome shotgun (WGS) entry which is preliminary data.</text>
</comment>
<dbReference type="InterPro" id="IPR038536">
    <property type="entry name" value="Alkyl/aryl-sulf_dimr_sf"/>
</dbReference>
<reference evidence="6 7" key="1">
    <citation type="journal article" date="2019" name="Int. J. Syst. Evol. Microbiol.">
        <title>The Global Catalogue of Microorganisms (GCM) 10K type strain sequencing project: providing services to taxonomists for standard genome sequencing and annotation.</title>
        <authorList>
            <consortium name="The Broad Institute Genomics Platform"/>
            <consortium name="The Broad Institute Genome Sequencing Center for Infectious Disease"/>
            <person name="Wu L."/>
            <person name="Ma J."/>
        </authorList>
    </citation>
    <scope>NUCLEOTIDE SEQUENCE [LARGE SCALE GENOMIC DNA]</scope>
    <source>
        <strain evidence="6 7">JCM 4788</strain>
    </source>
</reference>
<evidence type="ECO:0000313" key="7">
    <source>
        <dbReference type="Proteomes" id="UP001500879"/>
    </source>
</evidence>
<evidence type="ECO:0000259" key="5">
    <source>
        <dbReference type="SMART" id="SM00849"/>
    </source>
</evidence>
<protein>
    <submittedName>
        <fullName evidence="6">Alkyl sulfatase dimerization domain-containing protein</fullName>
    </submittedName>
</protein>
<evidence type="ECO:0000313" key="6">
    <source>
        <dbReference type="EMBL" id="GAA0409309.1"/>
    </source>
</evidence>
<dbReference type="PANTHER" id="PTHR43223:SF1">
    <property type="entry name" value="ALKYL_ARYL-SULFATASE BDS1"/>
    <property type="match status" value="1"/>
</dbReference>
<keyword evidence="7" id="KW-1185">Reference proteome</keyword>
<dbReference type="Proteomes" id="UP001500879">
    <property type="component" value="Unassembled WGS sequence"/>
</dbReference>
<dbReference type="InterPro" id="IPR029228">
    <property type="entry name" value="Alkyl_sulf_dimr"/>
</dbReference>
<evidence type="ECO:0000256" key="3">
    <source>
        <dbReference type="ARBA" id="ARBA00022833"/>
    </source>
</evidence>
<feature type="domain" description="Metallo-beta-lactamase" evidence="5">
    <location>
        <begin position="116"/>
        <end position="361"/>
    </location>
</feature>
<keyword evidence="2" id="KW-0378">Hydrolase</keyword>
<gene>
    <name evidence="6" type="ORF">GCM10010357_32970</name>
</gene>
<evidence type="ECO:0000256" key="1">
    <source>
        <dbReference type="ARBA" id="ARBA00022723"/>
    </source>
</evidence>
<dbReference type="Pfam" id="PF14863">
    <property type="entry name" value="Alkyl_sulf_dimr"/>
    <property type="match status" value="1"/>
</dbReference>
<sequence length="703" mass="76719">MPDRSAPIEPSASVAEANRHVIETIPPSSEDFADAARGLIARPDVPVITSRDGKGNVVWDFTGYEFLADAEGGPESAPPSVNASLWRQGQLTAAAGLFQVTSRGARTVHQVRGYDLSNMTIISGDTGLVIVDPLTSFETAQAALELYRSATEDSRPITGLIYTHPHVDHFGGSRGLFADRNGNPPLGLKVYAPQDFLDHAISENVFAGPAMSRRADYMYAPRLDKSPTGQVGTGLGLTISTGELTLVTPTDYIGGPQHRPVPAEQWPASNVIAWRPELYQITVDGVPMVIQLTPNTEAPAEMNIYLPELRALLAAENATHTMHNILSLRGAQVRDPHAWSKYLTEAIQIFGEHTEVVFASHHWPRWGKENILEFLANQRDMYGYLNDQTLRLTDAGYTGIEIAEQLKELPAGLGDHWYNRGYYGSMSHNTKAIYQRYIGWFDGNPANLWSLPPVEAGAKYVEAMGGAKNILAQAQQAYDAQPPQYRWAAELLNHVIFASGAPGAGEIVPSDILQQAKELQAQVFSQLGYASENGTWRNFYLTGAHELQNELPEKPISNGAADLVKSMTLEQFFSVLAKSIDGPLAAAEQRKPIALRWVITTDSRMCVTTLRNGVLVYADGADPLAPVADATLTLSREALEQLALAGHRFTENFDAEVKKGTIQTDNRAAVDTVWSYLRFPDPVFPIVTPRRSLSSGEPGPVAG</sequence>
<organism evidence="6 7">
    <name type="scientific">Streptomyces luteireticuli</name>
    <dbReference type="NCBI Taxonomy" id="173858"/>
    <lineage>
        <taxon>Bacteria</taxon>
        <taxon>Bacillati</taxon>
        <taxon>Actinomycetota</taxon>
        <taxon>Actinomycetes</taxon>
        <taxon>Kitasatosporales</taxon>
        <taxon>Streptomycetaceae</taxon>
        <taxon>Streptomyces</taxon>
    </lineage>
</organism>
<dbReference type="PANTHER" id="PTHR43223">
    <property type="entry name" value="ALKYL/ARYL-SULFATASE"/>
    <property type="match status" value="1"/>
</dbReference>
<dbReference type="Gene3D" id="1.25.40.880">
    <property type="entry name" value="Alkyl sulfatase, dimerisation domain"/>
    <property type="match status" value="1"/>
</dbReference>
<keyword evidence="3" id="KW-0862">Zinc</keyword>
<evidence type="ECO:0000256" key="2">
    <source>
        <dbReference type="ARBA" id="ARBA00022801"/>
    </source>
</evidence>
<dbReference type="Gene3D" id="3.30.1050.10">
    <property type="entry name" value="SCP2 sterol-binding domain"/>
    <property type="match status" value="1"/>
</dbReference>
<dbReference type="InterPro" id="IPR052195">
    <property type="entry name" value="Bact_Alkyl/Aryl-Sulfatase"/>
</dbReference>
<dbReference type="Pfam" id="PF14864">
    <property type="entry name" value="Alkyl_sulf_C"/>
    <property type="match status" value="1"/>
</dbReference>
<dbReference type="InterPro" id="IPR036866">
    <property type="entry name" value="RibonucZ/Hydroxyglut_hydro"/>
</dbReference>
<comment type="similarity">
    <text evidence="4">Belongs to the metallo-beta-lactamase superfamily. Type III sulfatase family.</text>
</comment>
<dbReference type="SUPFAM" id="SSF55718">
    <property type="entry name" value="SCP-like"/>
    <property type="match status" value="1"/>
</dbReference>
<dbReference type="Pfam" id="PF00753">
    <property type="entry name" value="Lactamase_B"/>
    <property type="match status" value="1"/>
</dbReference>
<dbReference type="SMART" id="SM00849">
    <property type="entry name" value="Lactamase_B"/>
    <property type="match status" value="1"/>
</dbReference>
<dbReference type="Gene3D" id="3.60.15.30">
    <property type="entry name" value="Metallo-beta-lactamase domain"/>
    <property type="match status" value="1"/>
</dbReference>
<proteinExistence type="inferred from homology"/>
<dbReference type="InterPro" id="IPR036527">
    <property type="entry name" value="SCP2_sterol-bd_dom_sf"/>
</dbReference>
<dbReference type="EMBL" id="BAAABX010000035">
    <property type="protein sequence ID" value="GAA0409309.1"/>
    <property type="molecule type" value="Genomic_DNA"/>
</dbReference>
<dbReference type="RefSeq" id="WP_344024796.1">
    <property type="nucleotide sequence ID" value="NZ_BAAABX010000035.1"/>
</dbReference>